<dbReference type="WBParaSite" id="HCON_00007910-00001">
    <property type="protein sequence ID" value="HCON_00007910-00001"/>
    <property type="gene ID" value="HCON_00007910"/>
</dbReference>
<sequence>MRLQVLWALLSLYSTTLCTLLAQVIITCGKKRGAKLIDKKRSGAGRNSSKPSKRKGQGGKSKIAKGKTKLKSKEKTKVKQKSKKSKEKTKSKATEKEKEKGKSEAQGADEPLQLTIRIPTQYDKIVIDAAAQEAQARYNAGYVGQENVKFVPSEKESNKAVGVTAKTQTPTTKTTTTRTKTLRSTEEGRGTKDAVVRTAIVVDVNRPRSVSVVRV</sequence>
<feature type="compositionally biased region" description="Basic and acidic residues" evidence="1">
    <location>
        <begin position="88"/>
        <end position="103"/>
    </location>
</feature>
<evidence type="ECO:0000313" key="3">
    <source>
        <dbReference type="Proteomes" id="UP000025227"/>
    </source>
</evidence>
<accession>A0A7I4XT83</accession>
<keyword evidence="3" id="KW-1185">Reference proteome</keyword>
<organism evidence="3 4">
    <name type="scientific">Haemonchus contortus</name>
    <name type="common">Barber pole worm</name>
    <dbReference type="NCBI Taxonomy" id="6289"/>
    <lineage>
        <taxon>Eukaryota</taxon>
        <taxon>Metazoa</taxon>
        <taxon>Ecdysozoa</taxon>
        <taxon>Nematoda</taxon>
        <taxon>Chromadorea</taxon>
        <taxon>Rhabditida</taxon>
        <taxon>Rhabditina</taxon>
        <taxon>Rhabditomorpha</taxon>
        <taxon>Strongyloidea</taxon>
        <taxon>Trichostrongylidae</taxon>
        <taxon>Haemonchus</taxon>
    </lineage>
</organism>
<feature type="compositionally biased region" description="Basic residues" evidence="1">
    <location>
        <begin position="78"/>
        <end position="87"/>
    </location>
</feature>
<evidence type="ECO:0000256" key="2">
    <source>
        <dbReference type="SAM" id="SignalP"/>
    </source>
</evidence>
<feature type="region of interest" description="Disordered" evidence="1">
    <location>
        <begin position="37"/>
        <end position="111"/>
    </location>
</feature>
<feature type="compositionally biased region" description="Low complexity" evidence="1">
    <location>
        <begin position="164"/>
        <end position="179"/>
    </location>
</feature>
<reference evidence="4" key="1">
    <citation type="submission" date="2020-12" db="UniProtKB">
        <authorList>
            <consortium name="WormBaseParasite"/>
        </authorList>
    </citation>
    <scope>IDENTIFICATION</scope>
    <source>
        <strain evidence="4">MHco3</strain>
    </source>
</reference>
<evidence type="ECO:0000313" key="4">
    <source>
        <dbReference type="WBParaSite" id="HCON_00007910-00001"/>
    </source>
</evidence>
<dbReference type="Proteomes" id="UP000025227">
    <property type="component" value="Unplaced"/>
</dbReference>
<keyword evidence="2" id="KW-0732">Signal</keyword>
<feature type="region of interest" description="Disordered" evidence="1">
    <location>
        <begin position="159"/>
        <end position="191"/>
    </location>
</feature>
<feature type="compositionally biased region" description="Basic residues" evidence="1">
    <location>
        <begin position="51"/>
        <end position="70"/>
    </location>
</feature>
<evidence type="ECO:0000256" key="1">
    <source>
        <dbReference type="SAM" id="MobiDB-lite"/>
    </source>
</evidence>
<protein>
    <submittedName>
        <fullName evidence="4">Uncharacterized protein</fullName>
    </submittedName>
</protein>
<dbReference type="OrthoDB" id="10643121at2759"/>
<feature type="chain" id="PRO_5029509075" evidence="2">
    <location>
        <begin position="19"/>
        <end position="215"/>
    </location>
</feature>
<dbReference type="AlphaFoldDB" id="A0A7I4XT83"/>
<name>A0A7I4XT83_HAECO</name>
<proteinExistence type="predicted"/>
<feature type="signal peptide" evidence="2">
    <location>
        <begin position="1"/>
        <end position="18"/>
    </location>
</feature>